<dbReference type="EMBL" id="DTQM01000088">
    <property type="protein sequence ID" value="HGC42479.1"/>
    <property type="molecule type" value="Genomic_DNA"/>
</dbReference>
<dbReference type="SUPFAM" id="SSF51182">
    <property type="entry name" value="RmlC-like cupins"/>
    <property type="match status" value="1"/>
</dbReference>
<evidence type="ECO:0000256" key="1">
    <source>
        <dbReference type="ARBA" id="ARBA00011738"/>
    </source>
</evidence>
<dbReference type="InterPro" id="IPR007247">
    <property type="entry name" value="Ureidogly_lyase"/>
</dbReference>
<dbReference type="GO" id="GO:0000256">
    <property type="term" value="P:allantoin catabolic process"/>
    <property type="evidence" value="ECO:0007669"/>
    <property type="project" value="InterPro"/>
</dbReference>
<dbReference type="AlphaFoldDB" id="A0A8J4M5M5"/>
<comment type="subunit">
    <text evidence="1">Homodimer.</text>
</comment>
<evidence type="ECO:0000256" key="2">
    <source>
        <dbReference type="ARBA" id="ARBA00022631"/>
    </source>
</evidence>
<keyword evidence="3" id="KW-0456">Lyase</keyword>
<dbReference type="InterPro" id="IPR011051">
    <property type="entry name" value="RmlC_Cupin_sf"/>
</dbReference>
<organism evidence="5">
    <name type="scientific">Acidicaldus sp</name>
    <dbReference type="NCBI Taxonomy" id="1872105"/>
    <lineage>
        <taxon>Bacteria</taxon>
        <taxon>Pseudomonadati</taxon>
        <taxon>Pseudomonadota</taxon>
        <taxon>Alphaproteobacteria</taxon>
        <taxon>Acetobacterales</taxon>
        <taxon>Acetobacteraceae</taxon>
        <taxon>Acidicaldus</taxon>
    </lineage>
</organism>
<dbReference type="InterPro" id="IPR024060">
    <property type="entry name" value="Ureidoglycolate_lyase_dom_sf"/>
</dbReference>
<evidence type="ECO:0000256" key="4">
    <source>
        <dbReference type="ARBA" id="ARBA00047684"/>
    </source>
</evidence>
<comment type="caution">
    <text evidence="5">The sequence shown here is derived from an EMBL/GenBank/DDBJ whole genome shotgun (WGS) entry which is preliminary data.</text>
</comment>
<keyword evidence="2" id="KW-0659">Purine metabolism</keyword>
<dbReference type="CDD" id="cd20298">
    <property type="entry name" value="cupin_UAH"/>
    <property type="match status" value="1"/>
</dbReference>
<dbReference type="GO" id="GO:0006144">
    <property type="term" value="P:purine nucleobase metabolic process"/>
    <property type="evidence" value="ECO:0007669"/>
    <property type="project" value="UniProtKB-KW"/>
</dbReference>
<dbReference type="GO" id="GO:0050385">
    <property type="term" value="F:ureidoglycolate lyase activity"/>
    <property type="evidence" value="ECO:0007669"/>
    <property type="project" value="UniProtKB-EC"/>
</dbReference>
<keyword evidence="5" id="KW-0378">Hydrolase</keyword>
<dbReference type="InterPro" id="IPR047233">
    <property type="entry name" value="UAH_cupin"/>
</dbReference>
<sequence>MMARMQRGLADLTEAAFAPFGTVTPLAPGAAALRLVAEIENARPAARLEVDFTTVPALALPHSATLLECHRANSQSFIPLRVARYLVVVTPAGDQPDLTQARAFAARGDQAITYRAGIWHHPLAALDAPGFFAILTFRAGDADDTTLFPLAMPLMLHAGTR</sequence>
<dbReference type="Pfam" id="PF04115">
    <property type="entry name" value="Ureidogly_lyase"/>
    <property type="match status" value="1"/>
</dbReference>
<comment type="catalytic activity">
    <reaction evidence="4">
        <text>(S)-ureidoglycolate = urea + glyoxylate</text>
        <dbReference type="Rhea" id="RHEA:11304"/>
        <dbReference type="ChEBI" id="CHEBI:16199"/>
        <dbReference type="ChEBI" id="CHEBI:36655"/>
        <dbReference type="ChEBI" id="CHEBI:57296"/>
        <dbReference type="EC" id="4.3.2.3"/>
    </reaction>
</comment>
<gene>
    <name evidence="5" type="ORF">ENY07_04535</name>
</gene>
<proteinExistence type="predicted"/>
<reference evidence="5" key="1">
    <citation type="journal article" date="2020" name="mSystems">
        <title>Genome- and Community-Level Interaction Insights into Carbon Utilization and Element Cycling Functions of Hydrothermarchaeota in Hydrothermal Sediment.</title>
        <authorList>
            <person name="Zhou Z."/>
            <person name="Liu Y."/>
            <person name="Xu W."/>
            <person name="Pan J."/>
            <person name="Luo Z.H."/>
            <person name="Li M."/>
        </authorList>
    </citation>
    <scope>NUCLEOTIDE SEQUENCE</scope>
    <source>
        <strain evidence="5">SpSt-997</strain>
    </source>
</reference>
<name>A0A8J4M5M5_9PROT</name>
<dbReference type="PANTHER" id="PTHR21221:SF1">
    <property type="entry name" value="UREIDOGLYCOLATE LYASE"/>
    <property type="match status" value="1"/>
</dbReference>
<dbReference type="Gene3D" id="2.60.120.480">
    <property type="entry name" value="Ureidoglycolate hydrolase"/>
    <property type="match status" value="1"/>
</dbReference>
<evidence type="ECO:0000313" key="5">
    <source>
        <dbReference type="EMBL" id="HGC42479.1"/>
    </source>
</evidence>
<accession>A0A8J4M5M5</accession>
<dbReference type="PANTHER" id="PTHR21221">
    <property type="entry name" value="UREIDOGLYCOLATE HYDROLASE"/>
    <property type="match status" value="1"/>
</dbReference>
<protein>
    <submittedName>
        <fullName evidence="5">Ureidoglycolate hydrolase</fullName>
    </submittedName>
</protein>
<evidence type="ECO:0000256" key="3">
    <source>
        <dbReference type="ARBA" id="ARBA00023239"/>
    </source>
</evidence>
<dbReference type="GO" id="GO:0004848">
    <property type="term" value="F:ureidoglycolate hydrolase activity"/>
    <property type="evidence" value="ECO:0007669"/>
    <property type="project" value="InterPro"/>
</dbReference>